<dbReference type="SUPFAM" id="SSF56496">
    <property type="entry name" value="Fibrinogen C-terminal domain-like"/>
    <property type="match status" value="1"/>
</dbReference>
<sequence length="418" mass="47350">MKSQNFKAEKNIKITSSTTSLEIRRTKSVITCADLCVDYSSCCSVSFDKQTRECQLDYNCFPEFVACQNGTILRKSSNVILSNQGTTGVQTSDKITSDKTTTDMTYYKTVTDKTSYQTTSDKTAWNTTTYEVISYKSTRDKPIYETSFDMPTSNAIITDTKTSIEAKISDLTSFETTNLETTNVKITSVKTTSVKTTTVKTTNDILDCTEVASGSPDGVYTIYIENQPVDVYCEMIGDDQWTVIQKRLDGTTDFYRNWQEYKDGFGNVNLEYWLGNDYLHKILSTQNYKLRIDLEDWNGDTRYAEYDTFVVGNENTNYMLTVAGYSGDAGDSMINPPRGSMYQINGMEFTTFDRDNDQHAINAAASKHSGWWFKISTDGNLNGKFYTNELSQNDAIYWQSWHATEVSLKSVSMKIKPN</sequence>
<protein>
    <recommendedName>
        <fullName evidence="7">Fibrinogen C-terminal domain-containing protein</fullName>
    </recommendedName>
</protein>
<accession>A0A6J8AG33</accession>
<reference evidence="8 9" key="1">
    <citation type="submission" date="2020-06" db="EMBL/GenBank/DDBJ databases">
        <authorList>
            <person name="Li R."/>
            <person name="Bekaert M."/>
        </authorList>
    </citation>
    <scope>NUCLEOTIDE SEQUENCE [LARGE SCALE GENOMIC DNA]</scope>
    <source>
        <strain evidence="9">wild</strain>
    </source>
</reference>
<evidence type="ECO:0000256" key="2">
    <source>
        <dbReference type="ARBA" id="ARBA00022525"/>
    </source>
</evidence>
<keyword evidence="9" id="KW-1185">Reference proteome</keyword>
<keyword evidence="3" id="KW-0732">Signal</keyword>
<dbReference type="Gene3D" id="4.10.530.10">
    <property type="entry name" value="Gamma-fibrinogen Carboxyl Terminal Fragment, domain 2"/>
    <property type="match status" value="1"/>
</dbReference>
<evidence type="ECO:0000256" key="1">
    <source>
        <dbReference type="ARBA" id="ARBA00004613"/>
    </source>
</evidence>
<keyword evidence="4" id="KW-0175">Coiled coil</keyword>
<dbReference type="SMART" id="SM00186">
    <property type="entry name" value="FBG"/>
    <property type="match status" value="1"/>
</dbReference>
<evidence type="ECO:0000259" key="7">
    <source>
        <dbReference type="PROSITE" id="PS51406"/>
    </source>
</evidence>
<keyword evidence="2" id="KW-0964">Secreted</keyword>
<dbReference type="InterPro" id="IPR014716">
    <property type="entry name" value="Fibrinogen_a/b/g_C_1"/>
</dbReference>
<dbReference type="InterPro" id="IPR036056">
    <property type="entry name" value="Fibrinogen-like_C"/>
</dbReference>
<comment type="subcellular location">
    <subcellularLocation>
        <location evidence="1">Secreted</location>
    </subcellularLocation>
</comment>
<evidence type="ECO:0000256" key="4">
    <source>
        <dbReference type="ARBA" id="ARBA00023054"/>
    </source>
</evidence>
<dbReference type="Proteomes" id="UP000507470">
    <property type="component" value="Unassembled WGS sequence"/>
</dbReference>
<dbReference type="EMBL" id="CACVKT020001308">
    <property type="protein sequence ID" value="CAC5366588.1"/>
    <property type="molecule type" value="Genomic_DNA"/>
</dbReference>
<dbReference type="GO" id="GO:0005576">
    <property type="term" value="C:extracellular region"/>
    <property type="evidence" value="ECO:0007669"/>
    <property type="project" value="UniProtKB-SubCell"/>
</dbReference>
<dbReference type="InterPro" id="IPR037579">
    <property type="entry name" value="FIB_ANG-like"/>
</dbReference>
<dbReference type="PANTHER" id="PTHR47221">
    <property type="entry name" value="FIBRINOGEN ALPHA CHAIN"/>
    <property type="match status" value="1"/>
</dbReference>
<feature type="domain" description="Fibrinogen C-terminal" evidence="7">
    <location>
        <begin position="199"/>
        <end position="418"/>
    </location>
</feature>
<dbReference type="AlphaFoldDB" id="A0A6J8AG33"/>
<keyword evidence="5" id="KW-1015">Disulfide bond</keyword>
<dbReference type="CDD" id="cd00087">
    <property type="entry name" value="FReD"/>
    <property type="match status" value="1"/>
</dbReference>
<evidence type="ECO:0000313" key="8">
    <source>
        <dbReference type="EMBL" id="CAC5366588.1"/>
    </source>
</evidence>
<evidence type="ECO:0000256" key="5">
    <source>
        <dbReference type="ARBA" id="ARBA00023157"/>
    </source>
</evidence>
<dbReference type="InterPro" id="IPR002181">
    <property type="entry name" value="Fibrinogen_a/b/g_C_dom"/>
</dbReference>
<name>A0A6J8AG33_MYTCO</name>
<evidence type="ECO:0000313" key="9">
    <source>
        <dbReference type="Proteomes" id="UP000507470"/>
    </source>
</evidence>
<evidence type="ECO:0000256" key="6">
    <source>
        <dbReference type="ARBA" id="ARBA00023180"/>
    </source>
</evidence>
<evidence type="ECO:0000256" key="3">
    <source>
        <dbReference type="ARBA" id="ARBA00022729"/>
    </source>
</evidence>
<proteinExistence type="predicted"/>
<dbReference type="PROSITE" id="PS51406">
    <property type="entry name" value="FIBRINOGEN_C_2"/>
    <property type="match status" value="1"/>
</dbReference>
<dbReference type="PANTHER" id="PTHR47221:SF6">
    <property type="entry name" value="FIBRINOGEN ALPHA CHAIN"/>
    <property type="match status" value="1"/>
</dbReference>
<dbReference type="Pfam" id="PF00147">
    <property type="entry name" value="Fibrinogen_C"/>
    <property type="match status" value="1"/>
</dbReference>
<organism evidence="8 9">
    <name type="scientific">Mytilus coruscus</name>
    <name type="common">Sea mussel</name>
    <dbReference type="NCBI Taxonomy" id="42192"/>
    <lineage>
        <taxon>Eukaryota</taxon>
        <taxon>Metazoa</taxon>
        <taxon>Spiralia</taxon>
        <taxon>Lophotrochozoa</taxon>
        <taxon>Mollusca</taxon>
        <taxon>Bivalvia</taxon>
        <taxon>Autobranchia</taxon>
        <taxon>Pteriomorphia</taxon>
        <taxon>Mytilida</taxon>
        <taxon>Mytiloidea</taxon>
        <taxon>Mytilidae</taxon>
        <taxon>Mytilinae</taxon>
        <taxon>Mytilus</taxon>
    </lineage>
</organism>
<keyword evidence="6" id="KW-0325">Glycoprotein</keyword>
<dbReference type="OrthoDB" id="6116575at2759"/>
<gene>
    <name evidence="8" type="ORF">MCOR_6814</name>
</gene>
<dbReference type="Gene3D" id="3.90.215.10">
    <property type="entry name" value="Gamma Fibrinogen, chain A, domain 1"/>
    <property type="match status" value="1"/>
</dbReference>